<proteinExistence type="predicted"/>
<keyword evidence="1" id="KW-0472">Membrane</keyword>
<keyword evidence="3" id="KW-1185">Reference proteome</keyword>
<feature type="transmembrane region" description="Helical" evidence="1">
    <location>
        <begin position="33"/>
        <end position="52"/>
    </location>
</feature>
<sequence length="71" mass="8009">MSRRTGLRQLITAMVIFGTIGILTRYIPYSSAVIAFGRGILGALALGLLLAWQRPHPRSNPHWFCLCFIFF</sequence>
<protein>
    <submittedName>
        <fullName evidence="2">Uncharacterized protein</fullName>
    </submittedName>
</protein>
<feature type="transmembrane region" description="Helical" evidence="1">
    <location>
        <begin position="7"/>
        <end position="27"/>
    </location>
</feature>
<organism evidence="2 3">
    <name type="scientific">Eremococcus coleocola ACS-139-V-Col8</name>
    <dbReference type="NCBI Taxonomy" id="908337"/>
    <lineage>
        <taxon>Bacteria</taxon>
        <taxon>Bacillati</taxon>
        <taxon>Bacillota</taxon>
        <taxon>Bacilli</taxon>
        <taxon>Lactobacillales</taxon>
        <taxon>Aerococcaceae</taxon>
        <taxon>Eremococcus</taxon>
    </lineage>
</organism>
<gene>
    <name evidence="2" type="ORF">HMPREF9257_1464</name>
</gene>
<evidence type="ECO:0000313" key="2">
    <source>
        <dbReference type="EMBL" id="EFR31385.1"/>
    </source>
</evidence>
<keyword evidence="1" id="KW-1133">Transmembrane helix</keyword>
<keyword evidence="1" id="KW-0812">Transmembrane</keyword>
<name>E4KPH6_9LACT</name>
<dbReference type="AlphaFoldDB" id="E4KPH6"/>
<dbReference type="EMBL" id="AENN01000015">
    <property type="protein sequence ID" value="EFR31385.1"/>
    <property type="molecule type" value="Genomic_DNA"/>
</dbReference>
<comment type="caution">
    <text evidence="2">The sequence shown here is derived from an EMBL/GenBank/DDBJ whole genome shotgun (WGS) entry which is preliminary data.</text>
</comment>
<reference evidence="2 3" key="1">
    <citation type="submission" date="2010-10" db="EMBL/GenBank/DDBJ databases">
        <authorList>
            <person name="Durkin A.S."/>
            <person name="Madupu R."/>
            <person name="Torralba M."/>
            <person name="Gillis M."/>
            <person name="Methe B."/>
            <person name="Sutton G."/>
            <person name="Nelson K.E."/>
        </authorList>
    </citation>
    <scope>NUCLEOTIDE SEQUENCE [LARGE SCALE GENOMIC DNA]</scope>
    <source>
        <strain evidence="2 3">ACS-139-V-Col8</strain>
    </source>
</reference>
<dbReference type="Proteomes" id="UP000005990">
    <property type="component" value="Unassembled WGS sequence"/>
</dbReference>
<dbReference type="RefSeq" id="WP_006418588.1">
    <property type="nucleotide sequence ID" value="NZ_AENN01000015.1"/>
</dbReference>
<accession>E4KPH6</accession>
<evidence type="ECO:0000256" key="1">
    <source>
        <dbReference type="SAM" id="Phobius"/>
    </source>
</evidence>
<evidence type="ECO:0000313" key="3">
    <source>
        <dbReference type="Proteomes" id="UP000005990"/>
    </source>
</evidence>
<dbReference type="STRING" id="908337.HMPREF9257_1464"/>